<evidence type="ECO:0000313" key="6">
    <source>
        <dbReference type="EMBL" id="KAH9413638.1"/>
    </source>
</evidence>
<evidence type="ECO:0000313" key="7">
    <source>
        <dbReference type="Proteomes" id="UP000887458"/>
    </source>
</evidence>
<reference evidence="6 7" key="1">
    <citation type="journal article" date="2018" name="J. Allergy Clin. Immunol.">
        <title>High-quality assembly of Dermatophagoides pteronyssinus genome and transcriptome reveals a wide range of novel allergens.</title>
        <authorList>
            <person name="Liu X.Y."/>
            <person name="Yang K.Y."/>
            <person name="Wang M.Q."/>
            <person name="Kwok J.S."/>
            <person name="Zeng X."/>
            <person name="Yang Z."/>
            <person name="Xiao X.J."/>
            <person name="Lau C.P."/>
            <person name="Li Y."/>
            <person name="Huang Z.M."/>
            <person name="Ba J.G."/>
            <person name="Yim A.K."/>
            <person name="Ouyang C.Y."/>
            <person name="Ngai S.M."/>
            <person name="Chan T.F."/>
            <person name="Leung E.L."/>
            <person name="Liu L."/>
            <person name="Liu Z.G."/>
            <person name="Tsui S.K."/>
        </authorList>
    </citation>
    <scope>NUCLEOTIDE SEQUENCE [LARGE SCALE GENOMIC DNA]</scope>
    <source>
        <strain evidence="6">Derp</strain>
    </source>
</reference>
<keyword evidence="7" id="KW-1185">Reference proteome</keyword>
<dbReference type="SUPFAM" id="SSF53335">
    <property type="entry name" value="S-adenosyl-L-methionine-dependent methyltransferases"/>
    <property type="match status" value="1"/>
</dbReference>
<evidence type="ECO:0000256" key="2">
    <source>
        <dbReference type="ARBA" id="ARBA00022603"/>
    </source>
</evidence>
<organism evidence="6 7">
    <name type="scientific">Dermatophagoides pteronyssinus</name>
    <name type="common">European house dust mite</name>
    <dbReference type="NCBI Taxonomy" id="6956"/>
    <lineage>
        <taxon>Eukaryota</taxon>
        <taxon>Metazoa</taxon>
        <taxon>Ecdysozoa</taxon>
        <taxon>Arthropoda</taxon>
        <taxon>Chelicerata</taxon>
        <taxon>Arachnida</taxon>
        <taxon>Acari</taxon>
        <taxon>Acariformes</taxon>
        <taxon>Sarcoptiformes</taxon>
        <taxon>Astigmata</taxon>
        <taxon>Psoroptidia</taxon>
        <taxon>Analgoidea</taxon>
        <taxon>Pyroglyphidae</taxon>
        <taxon>Dermatophagoidinae</taxon>
        <taxon>Dermatophagoides</taxon>
    </lineage>
</organism>
<comment type="similarity">
    <text evidence="1 5">Belongs to the methyltransferase superfamily. METTL16/RlmF family.</text>
</comment>
<comment type="caution">
    <text evidence="6">The sequence shown here is derived from an EMBL/GenBank/DDBJ whole genome shotgun (WGS) entry which is preliminary data.</text>
</comment>
<keyword evidence="3 5" id="KW-0808">Transferase</keyword>
<reference evidence="6 7" key="2">
    <citation type="journal article" date="2022" name="Mol. Biol. Evol.">
        <title>Comparative Genomics Reveals Insights into the Divergent Evolution of Astigmatic Mites and Household Pest Adaptations.</title>
        <authorList>
            <person name="Xiong Q."/>
            <person name="Wan A.T."/>
            <person name="Liu X."/>
            <person name="Fung C.S."/>
            <person name="Xiao X."/>
            <person name="Malainual N."/>
            <person name="Hou J."/>
            <person name="Wang L."/>
            <person name="Wang M."/>
            <person name="Yang K.Y."/>
            <person name="Cui Y."/>
            <person name="Leung E.L."/>
            <person name="Nong W."/>
            <person name="Shin S.K."/>
            <person name="Au S.W."/>
            <person name="Jeong K.Y."/>
            <person name="Chew F.T."/>
            <person name="Hui J.H."/>
            <person name="Leung T.F."/>
            <person name="Tungtrongchitr A."/>
            <person name="Zhong N."/>
            <person name="Liu Z."/>
            <person name="Tsui S.K."/>
        </authorList>
    </citation>
    <scope>NUCLEOTIDE SEQUENCE [LARGE SCALE GENOMIC DNA]</scope>
    <source>
        <strain evidence="6">Derp</strain>
    </source>
</reference>
<accession>A0ABQ8ITL1</accession>
<evidence type="ECO:0000256" key="3">
    <source>
        <dbReference type="ARBA" id="ARBA00022679"/>
    </source>
</evidence>
<dbReference type="PANTHER" id="PTHR13393">
    <property type="entry name" value="SAM-DEPENDENT METHYLTRANSFERASE"/>
    <property type="match status" value="1"/>
</dbReference>
<sequence>MAFNQFMHPRNIYRKKLDYDHLGREYPEFGQHVCHDEKGKSYIDYSDIVVLRSLTKTLLKNDFHLDVQIPEQRLVPTIPMRLNYILWIEDLLQHCRLFYQIQGIDIGTGSCAIFPLLATTLNPDWKFIATEIDPINLDYANKNVTNNNLNDKIIIYDNRNIDTIFKHLVQNSHFTFVMTNPPFFEDTFNDSFENINDKKPNDRRITFHQRKTNSASSDEAICDGGELVFIKRILDESLQTKKLIDLYTVMIGRKKTFLELKYLLKDMIKNKTLASFTHTELCQGNTKRWALAWTFDERFNLANSPKILQSKPKPLIHYLDQDMKACDYNIESIGNYIENLLLNDLHIEQFQIIKLNKRIEFDIKSNEANWKNQRRKRREKLSKELMEKIAEDDFIAGKRPLDDDDDNHNSNKKFSQSNELCKTNLTYLLHCSLIIKRDKQDILIKMETKEMSQNKSATYELLQYFKNKLT</sequence>
<name>A0ABQ8ITL1_DERPT</name>
<keyword evidence="4" id="KW-0949">S-adenosyl-L-methionine</keyword>
<dbReference type="InterPro" id="IPR010286">
    <property type="entry name" value="METTL16/RlmF"/>
</dbReference>
<dbReference type="PANTHER" id="PTHR13393:SF0">
    <property type="entry name" value="RNA N6-ADENOSINE-METHYLTRANSFERASE METTL16"/>
    <property type="match status" value="1"/>
</dbReference>
<dbReference type="PIRSF" id="PIRSF037350">
    <property type="entry name" value="Mtase_ZK1128_prd"/>
    <property type="match status" value="1"/>
</dbReference>
<dbReference type="Gene3D" id="3.40.50.150">
    <property type="entry name" value="Vaccinia Virus protein VP39"/>
    <property type="match status" value="1"/>
</dbReference>
<dbReference type="InterPro" id="IPR029063">
    <property type="entry name" value="SAM-dependent_MTases_sf"/>
</dbReference>
<proteinExistence type="inferred from homology"/>
<evidence type="ECO:0000256" key="1">
    <source>
        <dbReference type="ARBA" id="ARBA00005878"/>
    </source>
</evidence>
<protein>
    <recommendedName>
        <fullName evidence="5">U6 small nuclear RNA (adenine-(43)-N(6))-methyltransferase</fullName>
        <ecNumber evidence="5">2.1.1.-</ecNumber>
    </recommendedName>
</protein>
<evidence type="ECO:0000256" key="4">
    <source>
        <dbReference type="ARBA" id="ARBA00022691"/>
    </source>
</evidence>
<dbReference type="EC" id="2.1.1.-" evidence="5"/>
<dbReference type="EMBL" id="NJHN03000120">
    <property type="protein sequence ID" value="KAH9413638.1"/>
    <property type="molecule type" value="Genomic_DNA"/>
</dbReference>
<dbReference type="Pfam" id="PF05971">
    <property type="entry name" value="Methyltransf_10"/>
    <property type="match status" value="1"/>
</dbReference>
<keyword evidence="2 5" id="KW-0489">Methyltransferase</keyword>
<gene>
    <name evidence="6" type="primary">METTL16</name>
    <name evidence="6" type="ORF">DERP_009339</name>
</gene>
<dbReference type="Proteomes" id="UP000887458">
    <property type="component" value="Unassembled WGS sequence"/>
</dbReference>
<evidence type="ECO:0000256" key="5">
    <source>
        <dbReference type="PIRNR" id="PIRNR037350"/>
    </source>
</evidence>
<dbReference type="InterPro" id="IPR017182">
    <property type="entry name" value="METTL16/PsiM"/>
</dbReference>